<dbReference type="InterPro" id="IPR036390">
    <property type="entry name" value="WH_DNA-bd_sf"/>
</dbReference>
<reference evidence="6 7" key="1">
    <citation type="journal article" date="2008" name="Nature">
        <title>The Phaeodactylum genome reveals the evolutionary history of diatom genomes.</title>
        <authorList>
            <person name="Bowler C."/>
            <person name="Allen A.E."/>
            <person name="Badger J.H."/>
            <person name="Grimwood J."/>
            <person name="Jabbari K."/>
            <person name="Kuo A."/>
            <person name="Maheswari U."/>
            <person name="Martens C."/>
            <person name="Maumus F."/>
            <person name="Otillar R.P."/>
            <person name="Rayko E."/>
            <person name="Salamov A."/>
            <person name="Vandepoele K."/>
            <person name="Beszteri B."/>
            <person name="Gruber A."/>
            <person name="Heijde M."/>
            <person name="Katinka M."/>
            <person name="Mock T."/>
            <person name="Valentin K."/>
            <person name="Verret F."/>
            <person name="Berges J.A."/>
            <person name="Brownlee C."/>
            <person name="Cadoret J.P."/>
            <person name="Chiovitti A."/>
            <person name="Choi C.J."/>
            <person name="Coesel S."/>
            <person name="De Martino A."/>
            <person name="Detter J.C."/>
            <person name="Durkin C."/>
            <person name="Falciatore A."/>
            <person name="Fournet J."/>
            <person name="Haruta M."/>
            <person name="Huysman M.J."/>
            <person name="Jenkins B.D."/>
            <person name="Jiroutova K."/>
            <person name="Jorgensen R.E."/>
            <person name="Joubert Y."/>
            <person name="Kaplan A."/>
            <person name="Kroger N."/>
            <person name="Kroth P.G."/>
            <person name="La Roche J."/>
            <person name="Lindquist E."/>
            <person name="Lommer M."/>
            <person name="Martin-Jezequel V."/>
            <person name="Lopez P.J."/>
            <person name="Lucas S."/>
            <person name="Mangogna M."/>
            <person name="McGinnis K."/>
            <person name="Medlin L.K."/>
            <person name="Montsant A."/>
            <person name="Oudot-Le Secq M.P."/>
            <person name="Napoli C."/>
            <person name="Obornik M."/>
            <person name="Parker M.S."/>
            <person name="Petit J.L."/>
            <person name="Porcel B.M."/>
            <person name="Poulsen N."/>
            <person name="Robison M."/>
            <person name="Rychlewski L."/>
            <person name="Rynearson T.A."/>
            <person name="Schmutz J."/>
            <person name="Shapiro H."/>
            <person name="Siaut M."/>
            <person name="Stanley M."/>
            <person name="Sussman M.R."/>
            <person name="Taylor A.R."/>
            <person name="Vardi A."/>
            <person name="von Dassow P."/>
            <person name="Vyverman W."/>
            <person name="Willis A."/>
            <person name="Wyrwicz L.S."/>
            <person name="Rokhsar D.S."/>
            <person name="Weissenbach J."/>
            <person name="Armbrust E.V."/>
            <person name="Green B.R."/>
            <person name="Van de Peer Y."/>
            <person name="Grigoriev I.V."/>
        </authorList>
    </citation>
    <scope>NUCLEOTIDE SEQUENCE [LARGE SCALE GENOMIC DNA]</scope>
    <source>
        <strain evidence="6 7">CCAP 1055/1</strain>
    </source>
</reference>
<dbReference type="GO" id="GO:0003700">
    <property type="term" value="F:DNA-binding transcription factor activity"/>
    <property type="evidence" value="ECO:0007669"/>
    <property type="project" value="InterPro"/>
</dbReference>
<accession>B7FY36</accession>
<keyword evidence="7" id="KW-1185">Reference proteome</keyword>
<dbReference type="eggNOG" id="ENOG502T2PD">
    <property type="taxonomic scope" value="Eukaryota"/>
</dbReference>
<dbReference type="GeneID" id="7200742"/>
<dbReference type="KEGG" id="pti:PHATRDRAFT_45561"/>
<evidence type="ECO:0000313" key="7">
    <source>
        <dbReference type="Proteomes" id="UP000000759"/>
    </source>
</evidence>
<feature type="region of interest" description="Disordered" evidence="4">
    <location>
        <begin position="16"/>
        <end position="55"/>
    </location>
</feature>
<dbReference type="PaxDb" id="2850-Phatr45561"/>
<gene>
    <name evidence="6" type="ORF">PHATRDRAFT_45561</name>
</gene>
<evidence type="ECO:0000256" key="1">
    <source>
        <dbReference type="ARBA" id="ARBA00004123"/>
    </source>
</evidence>
<dbReference type="RefSeq" id="XP_002179867.1">
    <property type="nucleotide sequence ID" value="XM_002179831.1"/>
</dbReference>
<evidence type="ECO:0000256" key="3">
    <source>
        <dbReference type="ARBA" id="ARBA00023242"/>
    </source>
</evidence>
<reference evidence="7" key="2">
    <citation type="submission" date="2008-08" db="EMBL/GenBank/DDBJ databases">
        <authorList>
            <consortium name="Diatom Consortium"/>
            <person name="Grigoriev I."/>
            <person name="Grimwood J."/>
            <person name="Kuo A."/>
            <person name="Otillar R.P."/>
            <person name="Salamov A."/>
            <person name="Detter J.C."/>
            <person name="Lindquist E."/>
            <person name="Shapiro H."/>
            <person name="Lucas S."/>
            <person name="Glavina del Rio T."/>
            <person name="Pitluck S."/>
            <person name="Rokhsar D."/>
            <person name="Bowler C."/>
        </authorList>
    </citation>
    <scope>GENOME REANNOTATION</scope>
    <source>
        <strain evidence="7">CCAP 1055/1</strain>
    </source>
</reference>
<feature type="compositionally biased region" description="Basic and acidic residues" evidence="4">
    <location>
        <begin position="22"/>
        <end position="52"/>
    </location>
</feature>
<dbReference type="GO" id="GO:0043565">
    <property type="term" value="F:sequence-specific DNA binding"/>
    <property type="evidence" value="ECO:0007669"/>
    <property type="project" value="InterPro"/>
</dbReference>
<proteinExistence type="predicted"/>
<dbReference type="EMBL" id="CM000610">
    <property type="protein sequence ID" value="EEC48853.1"/>
    <property type="molecule type" value="Genomic_DNA"/>
</dbReference>
<comment type="subcellular location">
    <subcellularLocation>
        <location evidence="1">Nucleus</location>
    </subcellularLocation>
</comment>
<feature type="domain" description="HSF-type DNA-binding" evidence="5">
    <location>
        <begin position="109"/>
        <end position="185"/>
    </location>
</feature>
<evidence type="ECO:0000313" key="6">
    <source>
        <dbReference type="EMBL" id="EEC48853.1"/>
    </source>
</evidence>
<evidence type="ECO:0000259" key="5">
    <source>
        <dbReference type="Pfam" id="PF00447"/>
    </source>
</evidence>
<evidence type="ECO:0000256" key="4">
    <source>
        <dbReference type="SAM" id="MobiDB-lite"/>
    </source>
</evidence>
<dbReference type="OrthoDB" id="46525at2759"/>
<sequence length="326" mass="37025">MKYEDLVAAALAALNNQNSAAEGHRDPPNPKRNFEIADERKAGAVDSKAADKRGRKRIKKVEHRFPVEPQIIQICKKAKAYVNHSYCDFSSVPPEMDYKDVEAIEEMSFSRKLHDILSKKEFQECISWLPHGRAFKKFMFPRAWNKPSFLRQLSNYGFKHILSGRDRNSYYHECMLQGMPHLTKYMPPVRDSRRELPHPESEPDFYTISKIFPLPEDKAWLLEKVLVEKTVAAQQSLTTSTYLADSLSSARIVTAPQFPANLIDFAGPFSTSTSLVNTIPRSTLMSTNDPFLALNELLSRVRAQADNSTSSQVTALESQDNGRGNR</sequence>
<keyword evidence="2" id="KW-0238">DNA-binding</keyword>
<dbReference type="Pfam" id="PF00447">
    <property type="entry name" value="HSF_DNA-bind"/>
    <property type="match status" value="1"/>
</dbReference>
<dbReference type="AlphaFoldDB" id="B7FY36"/>
<dbReference type="Proteomes" id="UP000000759">
    <property type="component" value="Chromosome 7"/>
</dbReference>
<evidence type="ECO:0000256" key="2">
    <source>
        <dbReference type="ARBA" id="ARBA00023125"/>
    </source>
</evidence>
<keyword evidence="3" id="KW-0539">Nucleus</keyword>
<organism evidence="6 7">
    <name type="scientific">Phaeodactylum tricornutum (strain CCAP 1055/1)</name>
    <dbReference type="NCBI Taxonomy" id="556484"/>
    <lineage>
        <taxon>Eukaryota</taxon>
        <taxon>Sar</taxon>
        <taxon>Stramenopiles</taxon>
        <taxon>Ochrophyta</taxon>
        <taxon>Bacillariophyta</taxon>
        <taxon>Bacillariophyceae</taxon>
        <taxon>Bacillariophycidae</taxon>
        <taxon>Naviculales</taxon>
        <taxon>Phaeodactylaceae</taxon>
        <taxon>Phaeodactylum</taxon>
    </lineage>
</organism>
<name>B7FY36_PHATC</name>
<dbReference type="Gene3D" id="1.10.10.10">
    <property type="entry name" value="Winged helix-like DNA-binding domain superfamily/Winged helix DNA-binding domain"/>
    <property type="match status" value="1"/>
</dbReference>
<dbReference type="SUPFAM" id="SSF46785">
    <property type="entry name" value="Winged helix' DNA-binding domain"/>
    <property type="match status" value="1"/>
</dbReference>
<protein>
    <recommendedName>
        <fullName evidence="5">HSF-type DNA-binding domain-containing protein</fullName>
    </recommendedName>
</protein>
<dbReference type="InterPro" id="IPR036388">
    <property type="entry name" value="WH-like_DNA-bd_sf"/>
</dbReference>
<dbReference type="InParanoid" id="B7FY36"/>
<dbReference type="InterPro" id="IPR000232">
    <property type="entry name" value="HSF_DNA-bd"/>
</dbReference>
<dbReference type="GO" id="GO:0005634">
    <property type="term" value="C:nucleus"/>
    <property type="evidence" value="ECO:0007669"/>
    <property type="project" value="UniProtKB-SubCell"/>
</dbReference>